<sequence length="278" mass="29866">MARTIDEIETSILDEIAATPELAGPEGLTSPSAVAIYRLLAYVMAVVLRVHETIFDRHMADVDAKLARAQPGTAQWYAIQVKKFQQGDQLVVDDDGIHYPAGSTGLKLVTQATAKENYTTNQLFLKLATDDASAPGGLRALTGPEMTQVRGYIAQIRFPGTRIVETTGDADRLKVLATVYFNPLVNLDALKAAVRAALRLYLASLDFDGLVYLSKIEDAIQSVAGVKDVLLGTVSARNGTGQAVAITRFYETVAGFIVEDDAAGDGFLDTITFVPNAQ</sequence>
<comment type="caution">
    <text evidence="2">The sequence shown here is derived from an EMBL/GenBank/DDBJ whole genome shotgun (WGS) entry which is preliminary data.</text>
</comment>
<evidence type="ECO:0000313" key="2">
    <source>
        <dbReference type="EMBL" id="MBD2769691.1"/>
    </source>
</evidence>
<name>A0A927GL09_9BACT</name>
<gene>
    <name evidence="2" type="ORF">IC235_17515</name>
</gene>
<dbReference type="Pfam" id="PF26079">
    <property type="entry name" value="Baseplate_J_C"/>
    <property type="match status" value="1"/>
</dbReference>
<protein>
    <recommendedName>
        <fullName evidence="1">Baseplate J-like C-terminal domain-containing protein</fullName>
    </recommendedName>
</protein>
<dbReference type="AlphaFoldDB" id="A0A927GL09"/>
<dbReference type="Proteomes" id="UP000612233">
    <property type="component" value="Unassembled WGS sequence"/>
</dbReference>
<organism evidence="2 3">
    <name type="scientific">Hymenobacter montanus</name>
    <dbReference type="NCBI Taxonomy" id="2771359"/>
    <lineage>
        <taxon>Bacteria</taxon>
        <taxon>Pseudomonadati</taxon>
        <taxon>Bacteroidota</taxon>
        <taxon>Cytophagia</taxon>
        <taxon>Cytophagales</taxon>
        <taxon>Hymenobacteraceae</taxon>
        <taxon>Hymenobacter</taxon>
    </lineage>
</organism>
<evidence type="ECO:0000259" key="1">
    <source>
        <dbReference type="Pfam" id="PF26079"/>
    </source>
</evidence>
<accession>A0A927GL09</accession>
<proteinExistence type="predicted"/>
<dbReference type="InterPro" id="IPR058530">
    <property type="entry name" value="Baseplate_J-like_C"/>
</dbReference>
<keyword evidence="3" id="KW-1185">Reference proteome</keyword>
<dbReference type="EMBL" id="JACXAD010000022">
    <property type="protein sequence ID" value="MBD2769691.1"/>
    <property type="molecule type" value="Genomic_DNA"/>
</dbReference>
<feature type="domain" description="Baseplate J-like C-terminal" evidence="1">
    <location>
        <begin position="177"/>
        <end position="231"/>
    </location>
</feature>
<dbReference type="RefSeq" id="WP_191006499.1">
    <property type="nucleotide sequence ID" value="NZ_JACXAD010000022.1"/>
</dbReference>
<evidence type="ECO:0000313" key="3">
    <source>
        <dbReference type="Proteomes" id="UP000612233"/>
    </source>
</evidence>
<reference evidence="2" key="1">
    <citation type="submission" date="2020-09" db="EMBL/GenBank/DDBJ databases">
        <authorList>
            <person name="Kim M.K."/>
        </authorList>
    </citation>
    <scope>NUCLEOTIDE SEQUENCE</scope>
    <source>
        <strain evidence="2">BT664</strain>
    </source>
</reference>